<dbReference type="PROSITE" id="PS50157">
    <property type="entry name" value="ZINC_FINGER_C2H2_2"/>
    <property type="match status" value="1"/>
</dbReference>
<evidence type="ECO:0000256" key="7">
    <source>
        <dbReference type="PROSITE-ProRule" id="PRU00042"/>
    </source>
</evidence>
<protein>
    <submittedName>
        <fullName evidence="9">ZN544 protein</fullName>
    </submittedName>
</protein>
<keyword evidence="10" id="KW-1185">Reference proteome</keyword>
<dbReference type="GO" id="GO:0005634">
    <property type="term" value="C:nucleus"/>
    <property type="evidence" value="ECO:0007669"/>
    <property type="project" value="UniProtKB-SubCell"/>
</dbReference>
<evidence type="ECO:0000256" key="3">
    <source>
        <dbReference type="ARBA" id="ARBA00023015"/>
    </source>
</evidence>
<dbReference type="SUPFAM" id="SSF57667">
    <property type="entry name" value="beta-beta-alpha zinc fingers"/>
    <property type="match status" value="1"/>
</dbReference>
<comment type="subcellular location">
    <subcellularLocation>
        <location evidence="1">Nucleus</location>
    </subcellularLocation>
</comment>
<name>A0A7L4L8B4_9CORV</name>
<keyword evidence="7" id="KW-0862">Zinc</keyword>
<evidence type="ECO:0000259" key="8">
    <source>
        <dbReference type="PROSITE" id="PS50157"/>
    </source>
</evidence>
<reference evidence="9 10" key="1">
    <citation type="submission" date="2019-09" db="EMBL/GenBank/DDBJ databases">
        <title>Bird 10,000 Genomes (B10K) Project - Family phase.</title>
        <authorList>
            <person name="Zhang G."/>
        </authorList>
    </citation>
    <scope>NUCLEOTIDE SEQUENCE [LARGE SCALE GENOMIC DNA]</scope>
    <source>
        <strain evidence="9">B10K-OTA-212792</strain>
        <tissue evidence="9">Blood</tissue>
    </source>
</reference>
<evidence type="ECO:0000313" key="9">
    <source>
        <dbReference type="EMBL" id="NXY61311.1"/>
    </source>
</evidence>
<dbReference type="GO" id="GO:0003677">
    <property type="term" value="F:DNA binding"/>
    <property type="evidence" value="ECO:0007669"/>
    <property type="project" value="UniProtKB-KW"/>
</dbReference>
<evidence type="ECO:0000256" key="2">
    <source>
        <dbReference type="ARBA" id="ARBA00006991"/>
    </source>
</evidence>
<dbReference type="InterPro" id="IPR013087">
    <property type="entry name" value="Znf_C2H2_type"/>
</dbReference>
<keyword evidence="6" id="KW-0539">Nucleus</keyword>
<keyword evidence="5" id="KW-0804">Transcription</keyword>
<comment type="similarity">
    <text evidence="2">Belongs to the krueppel C2H2-type zinc-finger protein family.</text>
</comment>
<evidence type="ECO:0000313" key="10">
    <source>
        <dbReference type="Proteomes" id="UP000576729"/>
    </source>
</evidence>
<evidence type="ECO:0000256" key="4">
    <source>
        <dbReference type="ARBA" id="ARBA00023125"/>
    </source>
</evidence>
<dbReference type="EMBL" id="VWPU01013727">
    <property type="protein sequence ID" value="NXY61311.1"/>
    <property type="molecule type" value="Genomic_DNA"/>
</dbReference>
<dbReference type="AlphaFoldDB" id="A0A7L4L8B4"/>
<feature type="non-terminal residue" evidence="9">
    <location>
        <position position="54"/>
    </location>
</feature>
<keyword evidence="7" id="KW-0863">Zinc-finger</keyword>
<dbReference type="Gene3D" id="3.30.160.60">
    <property type="entry name" value="Classic Zinc Finger"/>
    <property type="match status" value="1"/>
</dbReference>
<comment type="caution">
    <text evidence="9">The sequence shown here is derived from an EMBL/GenBank/DDBJ whole genome shotgun (WGS) entry which is preliminary data.</text>
</comment>
<evidence type="ECO:0000256" key="1">
    <source>
        <dbReference type="ARBA" id="ARBA00004123"/>
    </source>
</evidence>
<keyword evidence="4" id="KW-0238">DNA-binding</keyword>
<proteinExistence type="inferred from homology"/>
<dbReference type="FunFam" id="3.30.160.60:FF:001343">
    <property type="entry name" value="Zinc finger protein 568"/>
    <property type="match status" value="1"/>
</dbReference>
<sequence length="54" mass="6434">CQEGNWRSSRSLELVVYQQLPDGQKPYRCLECDKSFRWRSSLIRPQEIHAGERP</sequence>
<dbReference type="GO" id="GO:0008270">
    <property type="term" value="F:zinc ion binding"/>
    <property type="evidence" value="ECO:0007669"/>
    <property type="project" value="UniProtKB-KW"/>
</dbReference>
<dbReference type="InterPro" id="IPR036236">
    <property type="entry name" value="Znf_C2H2_sf"/>
</dbReference>
<keyword evidence="3" id="KW-0805">Transcription regulation</keyword>
<dbReference type="Proteomes" id="UP000576729">
    <property type="component" value="Unassembled WGS sequence"/>
</dbReference>
<accession>A0A7L4L8B4</accession>
<keyword evidence="7" id="KW-0479">Metal-binding</keyword>
<evidence type="ECO:0000256" key="5">
    <source>
        <dbReference type="ARBA" id="ARBA00023163"/>
    </source>
</evidence>
<evidence type="ECO:0000256" key="6">
    <source>
        <dbReference type="ARBA" id="ARBA00023242"/>
    </source>
</evidence>
<feature type="domain" description="C2H2-type" evidence="8">
    <location>
        <begin position="27"/>
        <end position="54"/>
    </location>
</feature>
<gene>
    <name evidence="9" type="primary">Znf544_1</name>
    <name evidence="9" type="ORF">CALWIL_R07373</name>
</gene>
<feature type="non-terminal residue" evidence="9">
    <location>
        <position position="1"/>
    </location>
</feature>
<organism evidence="9 10">
    <name type="scientific">Callaeas wilsoni</name>
    <name type="common">North Island kokako</name>
    <dbReference type="NCBI Taxonomy" id="1347786"/>
    <lineage>
        <taxon>Eukaryota</taxon>
        <taxon>Metazoa</taxon>
        <taxon>Chordata</taxon>
        <taxon>Craniata</taxon>
        <taxon>Vertebrata</taxon>
        <taxon>Euteleostomi</taxon>
        <taxon>Archelosauria</taxon>
        <taxon>Archosauria</taxon>
        <taxon>Dinosauria</taxon>
        <taxon>Saurischia</taxon>
        <taxon>Theropoda</taxon>
        <taxon>Coelurosauria</taxon>
        <taxon>Aves</taxon>
        <taxon>Neognathae</taxon>
        <taxon>Neoaves</taxon>
        <taxon>Telluraves</taxon>
        <taxon>Australaves</taxon>
        <taxon>Passeriformes</taxon>
        <taxon>Corvoidea</taxon>
        <taxon>Callaeidae</taxon>
        <taxon>Callaeas</taxon>
    </lineage>
</organism>